<dbReference type="GO" id="GO:0020037">
    <property type="term" value="F:heme binding"/>
    <property type="evidence" value="ECO:0007669"/>
    <property type="project" value="InterPro"/>
</dbReference>
<dbReference type="InterPro" id="IPR001128">
    <property type="entry name" value="Cyt_P450"/>
</dbReference>
<evidence type="ECO:0000313" key="8">
    <source>
        <dbReference type="EMBL" id="ADY60192.1"/>
    </source>
</evidence>
<evidence type="ECO:0000256" key="5">
    <source>
        <dbReference type="ARBA" id="ARBA00023004"/>
    </source>
</evidence>
<dbReference type="AlphaFoldDB" id="F0SQX1"/>
<dbReference type="PRINTS" id="PR00359">
    <property type="entry name" value="BP450"/>
</dbReference>
<dbReference type="PANTHER" id="PTHR46696:SF1">
    <property type="entry name" value="CYTOCHROME P450 YJIB-RELATED"/>
    <property type="match status" value="1"/>
</dbReference>
<organism evidence="8 9">
    <name type="scientific">Rubinisphaera brasiliensis (strain ATCC 49424 / DSM 5305 / JCM 21570 / IAM 15109 / NBRC 103401 / IFAM 1448)</name>
    <name type="common">Planctomyces brasiliensis</name>
    <dbReference type="NCBI Taxonomy" id="756272"/>
    <lineage>
        <taxon>Bacteria</taxon>
        <taxon>Pseudomonadati</taxon>
        <taxon>Planctomycetota</taxon>
        <taxon>Planctomycetia</taxon>
        <taxon>Planctomycetales</taxon>
        <taxon>Planctomycetaceae</taxon>
        <taxon>Rubinisphaera</taxon>
    </lineage>
</organism>
<dbReference type="GO" id="GO:0016705">
    <property type="term" value="F:oxidoreductase activity, acting on paired donors, with incorporation or reduction of molecular oxygen"/>
    <property type="evidence" value="ECO:0007669"/>
    <property type="project" value="InterPro"/>
</dbReference>
<comment type="similarity">
    <text evidence="1 7">Belongs to the cytochrome P450 family.</text>
</comment>
<name>F0SQX1_RUBBR</name>
<keyword evidence="5 7" id="KW-0408">Iron</keyword>
<dbReference type="GO" id="GO:0004497">
    <property type="term" value="F:monooxygenase activity"/>
    <property type="evidence" value="ECO:0007669"/>
    <property type="project" value="UniProtKB-KW"/>
</dbReference>
<dbReference type="PROSITE" id="PS00086">
    <property type="entry name" value="CYTOCHROME_P450"/>
    <property type="match status" value="1"/>
</dbReference>
<dbReference type="FunFam" id="1.10.630.10:FF:000018">
    <property type="entry name" value="Cytochrome P450 monooxygenase"/>
    <property type="match status" value="1"/>
</dbReference>
<keyword evidence="9" id="KW-1185">Reference proteome</keyword>
<dbReference type="SUPFAM" id="SSF48264">
    <property type="entry name" value="Cytochrome P450"/>
    <property type="match status" value="1"/>
</dbReference>
<proteinExistence type="inferred from homology"/>
<dbReference type="eggNOG" id="COG2124">
    <property type="taxonomic scope" value="Bacteria"/>
</dbReference>
<dbReference type="PANTHER" id="PTHR46696">
    <property type="entry name" value="P450, PUTATIVE (EUROFUNG)-RELATED"/>
    <property type="match status" value="1"/>
</dbReference>
<dbReference type="KEGG" id="pbs:Plabr_2592"/>
<dbReference type="InterPro" id="IPR017972">
    <property type="entry name" value="Cyt_P450_CS"/>
</dbReference>
<evidence type="ECO:0000256" key="6">
    <source>
        <dbReference type="ARBA" id="ARBA00023033"/>
    </source>
</evidence>
<evidence type="ECO:0000313" key="9">
    <source>
        <dbReference type="Proteomes" id="UP000006860"/>
    </source>
</evidence>
<dbReference type="Pfam" id="PF00067">
    <property type="entry name" value="p450"/>
    <property type="match status" value="1"/>
</dbReference>
<dbReference type="InterPro" id="IPR036396">
    <property type="entry name" value="Cyt_P450_sf"/>
</dbReference>
<gene>
    <name evidence="8" type="ordered locus">Plabr_2592</name>
</gene>
<keyword evidence="3 7" id="KW-0479">Metal-binding</keyword>
<reference evidence="9" key="1">
    <citation type="submission" date="2011-02" db="EMBL/GenBank/DDBJ databases">
        <title>The complete genome of Planctomyces brasiliensis DSM 5305.</title>
        <authorList>
            <person name="Lucas S."/>
            <person name="Copeland A."/>
            <person name="Lapidus A."/>
            <person name="Bruce D."/>
            <person name="Goodwin L."/>
            <person name="Pitluck S."/>
            <person name="Kyrpides N."/>
            <person name="Mavromatis K."/>
            <person name="Pagani I."/>
            <person name="Ivanova N."/>
            <person name="Ovchinnikova G."/>
            <person name="Lu M."/>
            <person name="Detter J.C."/>
            <person name="Han C."/>
            <person name="Land M."/>
            <person name="Hauser L."/>
            <person name="Markowitz V."/>
            <person name="Cheng J.-F."/>
            <person name="Hugenholtz P."/>
            <person name="Woyke T."/>
            <person name="Wu D."/>
            <person name="Tindall B."/>
            <person name="Pomrenke H.G."/>
            <person name="Brambilla E."/>
            <person name="Klenk H.-P."/>
            <person name="Eisen J.A."/>
        </authorList>
    </citation>
    <scope>NUCLEOTIDE SEQUENCE [LARGE SCALE GENOMIC DNA]</scope>
    <source>
        <strain evidence="9">ATCC 49424 / DSM 5305 / JCM 21570 / IAM 15109 / NBRC 103401 / IFAM 1448</strain>
    </source>
</reference>
<keyword evidence="6 7" id="KW-0503">Monooxygenase</keyword>
<evidence type="ECO:0000256" key="2">
    <source>
        <dbReference type="ARBA" id="ARBA00022617"/>
    </source>
</evidence>
<accession>F0SQX1</accession>
<dbReference type="STRING" id="756272.Plabr_2592"/>
<evidence type="ECO:0000256" key="4">
    <source>
        <dbReference type="ARBA" id="ARBA00023002"/>
    </source>
</evidence>
<dbReference type="Gene3D" id="1.10.630.10">
    <property type="entry name" value="Cytochrome P450"/>
    <property type="match status" value="1"/>
</dbReference>
<sequence length="407" mass="46149">MARRYDLFSQKYKRNPFPELQRLNADGPVVSLRYPLLGGVKAVTSYEAVKEVLLDRQTFVRDPVTAGLKQGANLPWWMPKAFGPLARVMINRDEPDHRRLRGLVEKAFVRRNISQLRPQLEKLVDRRLDDCEQAARSGEPVELISLFARPFPIDAICELLGIPEEDRQRFARDAEVFAKPMSVWSALRLIPSIRGITRYIEQQIAACRRSPRPGLITALIEVEEAGEKLTEEEMVSMVVLLLLAGHITTVHLIGGGIFTLLEHTEQKQNLLSDWGLLPGCVNELLRYLSPVQTTKPMMPIRDMEWRGTRLKRGERIVALLAAANADEQVFAQPERFDLTRSPNPHLAFGTGIHVCLGMQLADAEAEVSLQRLFTRFPDLRLAIPAEKVRWSPQFGTHGLETLPVYLK</sequence>
<dbReference type="RefSeq" id="WP_013628916.1">
    <property type="nucleotide sequence ID" value="NC_015174.1"/>
</dbReference>
<evidence type="ECO:0000256" key="1">
    <source>
        <dbReference type="ARBA" id="ARBA00010617"/>
    </source>
</evidence>
<evidence type="ECO:0000256" key="7">
    <source>
        <dbReference type="RuleBase" id="RU000461"/>
    </source>
</evidence>
<dbReference type="Proteomes" id="UP000006860">
    <property type="component" value="Chromosome"/>
</dbReference>
<keyword evidence="2 7" id="KW-0349">Heme</keyword>
<dbReference type="OrthoDB" id="9801155at2"/>
<dbReference type="HOGENOM" id="CLU_033716_1_0_0"/>
<dbReference type="GO" id="GO:0005506">
    <property type="term" value="F:iron ion binding"/>
    <property type="evidence" value="ECO:0007669"/>
    <property type="project" value="InterPro"/>
</dbReference>
<dbReference type="InterPro" id="IPR002397">
    <property type="entry name" value="Cyt_P450_B"/>
</dbReference>
<keyword evidence="4 7" id="KW-0560">Oxidoreductase</keyword>
<protein>
    <submittedName>
        <fullName evidence="8">Cytochrome P450</fullName>
    </submittedName>
</protein>
<evidence type="ECO:0000256" key="3">
    <source>
        <dbReference type="ARBA" id="ARBA00022723"/>
    </source>
</evidence>
<dbReference type="CDD" id="cd11029">
    <property type="entry name" value="CYP107-like"/>
    <property type="match status" value="1"/>
</dbReference>
<dbReference type="EMBL" id="CP002546">
    <property type="protein sequence ID" value="ADY60192.1"/>
    <property type="molecule type" value="Genomic_DNA"/>
</dbReference>